<evidence type="ECO:0000313" key="2">
    <source>
        <dbReference type="WBParaSite" id="JU765_v2.g2618.t1"/>
    </source>
</evidence>
<evidence type="ECO:0000313" key="1">
    <source>
        <dbReference type="Proteomes" id="UP000887576"/>
    </source>
</evidence>
<reference evidence="2" key="1">
    <citation type="submission" date="2022-11" db="UniProtKB">
        <authorList>
            <consortium name="WormBaseParasite"/>
        </authorList>
    </citation>
    <scope>IDENTIFICATION</scope>
</reference>
<protein>
    <submittedName>
        <fullName evidence="2">Uncharacterized protein</fullName>
    </submittedName>
</protein>
<organism evidence="1 2">
    <name type="scientific">Panagrolaimus sp. JU765</name>
    <dbReference type="NCBI Taxonomy" id="591449"/>
    <lineage>
        <taxon>Eukaryota</taxon>
        <taxon>Metazoa</taxon>
        <taxon>Ecdysozoa</taxon>
        <taxon>Nematoda</taxon>
        <taxon>Chromadorea</taxon>
        <taxon>Rhabditida</taxon>
        <taxon>Tylenchina</taxon>
        <taxon>Panagrolaimomorpha</taxon>
        <taxon>Panagrolaimoidea</taxon>
        <taxon>Panagrolaimidae</taxon>
        <taxon>Panagrolaimus</taxon>
    </lineage>
</organism>
<sequence length="306" mass="35170">MLTRHLVFVLIVLFFVGPNVQINGAKLRIMETQLVPKFYECDDSKCENFTTFNKLPFDDLRRLTLYYETAYTGENQFCVFYGNETNIRSASAKCEIHRLAYDGTITIAFGRDKLSSYSIYTISSIDGRHWGQIHDEKFEYINESPTSQITHFGYVAKDIIMKKITAQGWIYNNQTFDPFTKLLAGSDESCEFYISFDEAEVKPFTIYLISDKFVHYIKVSVEDPKGIGSSCGDNPQDHLSEAEYAQLDSYRNFRIHIVEGSVIFFNKGEEINDCILQSEGPYRIVVPKDLSINVVKIAQNFLARNI</sequence>
<name>A0AC34R1H7_9BILA</name>
<dbReference type="Proteomes" id="UP000887576">
    <property type="component" value="Unplaced"/>
</dbReference>
<accession>A0AC34R1H7</accession>
<dbReference type="WBParaSite" id="JU765_v2.g2618.t1">
    <property type="protein sequence ID" value="JU765_v2.g2618.t1"/>
    <property type="gene ID" value="JU765_v2.g2618"/>
</dbReference>
<proteinExistence type="predicted"/>